<dbReference type="InterPro" id="IPR036397">
    <property type="entry name" value="RNaseH_sf"/>
</dbReference>
<gene>
    <name evidence="4" type="primary">LOC107800925</name>
</gene>
<evidence type="ECO:0000313" key="4">
    <source>
        <dbReference type="RefSeq" id="XP_016479680.1"/>
    </source>
</evidence>
<sequence length="379" mass="42416">MNSISGNSDGQLSTHQYSEGKELIADSSATHHIAACSLDIILNGINVDASLRDKDLCNSWMKEIDKELAGLYIFSSEDDKNKFQKHIMKSILLNVKTIRSDNGTEFFNSQCTKLFEDLGIIHQSIYVHTPQQNGIAERKHMHILDVARALRFQDNLPIRYWGVCVQAAVYLLNRLASTATQGKMIPKDDKFAKRAKACVFMDYYSTQKELKVFSNTQIPIVVPTQPIAEATLPFVDQHASNTVDADAVEDPLHDSHAEANSHGESHDVPMNNLPNIGVGKTSHTYSGYFVEEEAGTSSALENPSILRKSKRQCFVQSTHDYSLFTLKKQEDIVIILVYVDDLLITGSNIQLTTEAKQVLRHQFKMKDLGDLKCLDVNLA</sequence>
<keyword evidence="1" id="KW-0479">Metal-binding</keyword>
<dbReference type="PANTHER" id="PTHR42648:SF31">
    <property type="entry name" value="RNA-DIRECTED DNA POLYMERASE"/>
    <property type="match status" value="1"/>
</dbReference>
<dbReference type="GO" id="GO:0046872">
    <property type="term" value="F:metal ion binding"/>
    <property type="evidence" value="ECO:0007669"/>
    <property type="project" value="UniProtKB-KW"/>
</dbReference>
<evidence type="ECO:0000256" key="1">
    <source>
        <dbReference type="ARBA" id="ARBA00022723"/>
    </source>
</evidence>
<dbReference type="InterPro" id="IPR039537">
    <property type="entry name" value="Retrotran_Ty1/copia-like"/>
</dbReference>
<dbReference type="InterPro" id="IPR001584">
    <property type="entry name" value="Integrase_cat-core"/>
</dbReference>
<dbReference type="RefSeq" id="XP_016479680.1">
    <property type="nucleotide sequence ID" value="XM_016624194.1"/>
</dbReference>
<evidence type="ECO:0000256" key="2">
    <source>
        <dbReference type="ARBA" id="ARBA00022801"/>
    </source>
</evidence>
<organism evidence="4">
    <name type="scientific">Nicotiana tabacum</name>
    <name type="common">Common tobacco</name>
    <dbReference type="NCBI Taxonomy" id="4097"/>
    <lineage>
        <taxon>Eukaryota</taxon>
        <taxon>Viridiplantae</taxon>
        <taxon>Streptophyta</taxon>
        <taxon>Embryophyta</taxon>
        <taxon>Tracheophyta</taxon>
        <taxon>Spermatophyta</taxon>
        <taxon>Magnoliopsida</taxon>
        <taxon>eudicotyledons</taxon>
        <taxon>Gunneridae</taxon>
        <taxon>Pentapetalae</taxon>
        <taxon>asterids</taxon>
        <taxon>lamiids</taxon>
        <taxon>Solanales</taxon>
        <taxon>Solanaceae</taxon>
        <taxon>Nicotianoideae</taxon>
        <taxon>Nicotianeae</taxon>
        <taxon>Nicotiana</taxon>
    </lineage>
</organism>
<dbReference type="InterPro" id="IPR013103">
    <property type="entry name" value="RVT_2"/>
</dbReference>
<evidence type="ECO:0000259" key="3">
    <source>
        <dbReference type="PROSITE" id="PS50994"/>
    </source>
</evidence>
<reference evidence="4" key="1">
    <citation type="submission" date="2025-08" db="UniProtKB">
        <authorList>
            <consortium name="RefSeq"/>
        </authorList>
    </citation>
    <scope>IDENTIFICATION</scope>
</reference>
<dbReference type="InterPro" id="IPR012337">
    <property type="entry name" value="RNaseH-like_sf"/>
</dbReference>
<dbReference type="KEGG" id="nta:107800925"/>
<dbReference type="Gene3D" id="3.30.420.10">
    <property type="entry name" value="Ribonuclease H-like superfamily/Ribonuclease H"/>
    <property type="match status" value="1"/>
</dbReference>
<feature type="domain" description="Integrase catalytic" evidence="3">
    <location>
        <begin position="96"/>
        <end position="194"/>
    </location>
</feature>
<keyword evidence="2" id="KW-0378">Hydrolase</keyword>
<dbReference type="PaxDb" id="4097-A0A1S4ASZ1"/>
<dbReference type="GO" id="GO:0015074">
    <property type="term" value="P:DNA integration"/>
    <property type="evidence" value="ECO:0007669"/>
    <property type="project" value="InterPro"/>
</dbReference>
<dbReference type="GO" id="GO:0016787">
    <property type="term" value="F:hydrolase activity"/>
    <property type="evidence" value="ECO:0007669"/>
    <property type="project" value="UniProtKB-KW"/>
</dbReference>
<proteinExistence type="predicted"/>
<dbReference type="OrthoDB" id="1938465at2759"/>
<dbReference type="PROSITE" id="PS50994">
    <property type="entry name" value="INTEGRASE"/>
    <property type="match status" value="1"/>
</dbReference>
<dbReference type="PANTHER" id="PTHR42648">
    <property type="entry name" value="TRANSPOSASE, PUTATIVE-RELATED"/>
    <property type="match status" value="1"/>
</dbReference>
<dbReference type="AlphaFoldDB" id="A0A1S4ASZ1"/>
<dbReference type="STRING" id="4097.A0A1S4ASZ1"/>
<accession>A0A1S4ASZ1</accession>
<dbReference type="GO" id="GO:0003676">
    <property type="term" value="F:nucleic acid binding"/>
    <property type="evidence" value="ECO:0007669"/>
    <property type="project" value="InterPro"/>
</dbReference>
<protein>
    <recommendedName>
        <fullName evidence="3">Integrase catalytic domain-containing protein</fullName>
    </recommendedName>
</protein>
<dbReference type="Pfam" id="PF07727">
    <property type="entry name" value="RVT_2"/>
    <property type="match status" value="1"/>
</dbReference>
<dbReference type="SUPFAM" id="SSF53098">
    <property type="entry name" value="Ribonuclease H-like"/>
    <property type="match status" value="1"/>
</dbReference>
<name>A0A1S4ASZ1_TOBAC</name>